<dbReference type="Proteomes" id="UP000319865">
    <property type="component" value="Unassembled WGS sequence"/>
</dbReference>
<keyword evidence="5 7" id="KW-1133">Transmembrane helix</keyword>
<evidence type="ECO:0000256" key="1">
    <source>
        <dbReference type="ARBA" id="ARBA00004651"/>
    </source>
</evidence>
<evidence type="ECO:0000313" key="9">
    <source>
        <dbReference type="EMBL" id="TQN42833.1"/>
    </source>
</evidence>
<feature type="transmembrane region" description="Helical" evidence="7">
    <location>
        <begin position="57"/>
        <end position="78"/>
    </location>
</feature>
<feature type="transmembrane region" description="Helical" evidence="7">
    <location>
        <begin position="12"/>
        <end position="37"/>
    </location>
</feature>
<protein>
    <submittedName>
        <fullName evidence="9">Undecaprenyl-diphosphatase</fullName>
    </submittedName>
</protein>
<dbReference type="AlphaFoldDB" id="A0A543PFI7"/>
<feature type="transmembrane region" description="Helical" evidence="7">
    <location>
        <begin position="179"/>
        <end position="201"/>
    </location>
</feature>
<dbReference type="RefSeq" id="WP_142025419.1">
    <property type="nucleotide sequence ID" value="NZ_VFQE01000001.1"/>
</dbReference>
<dbReference type="OrthoDB" id="5194942at2"/>
<feature type="transmembrane region" description="Helical" evidence="7">
    <location>
        <begin position="153"/>
        <end position="173"/>
    </location>
</feature>
<evidence type="ECO:0000256" key="6">
    <source>
        <dbReference type="ARBA" id="ARBA00023136"/>
    </source>
</evidence>
<evidence type="ECO:0000256" key="7">
    <source>
        <dbReference type="SAM" id="Phobius"/>
    </source>
</evidence>
<evidence type="ECO:0000313" key="10">
    <source>
        <dbReference type="Proteomes" id="UP000319865"/>
    </source>
</evidence>
<dbReference type="GO" id="GO:0016787">
    <property type="term" value="F:hydrolase activity"/>
    <property type="evidence" value="ECO:0007669"/>
    <property type="project" value="UniProtKB-KW"/>
</dbReference>
<keyword evidence="3 7" id="KW-0812">Transmembrane</keyword>
<proteinExistence type="predicted"/>
<dbReference type="GO" id="GO:0005886">
    <property type="term" value="C:plasma membrane"/>
    <property type="evidence" value="ECO:0007669"/>
    <property type="project" value="UniProtKB-SubCell"/>
</dbReference>
<dbReference type="Pfam" id="PF01569">
    <property type="entry name" value="PAP2"/>
    <property type="match status" value="1"/>
</dbReference>
<accession>A0A543PFI7</accession>
<sequence>MTTSYRRRRADAGTAVWAAAVTSLCAWAVAPGTVGSLERRLFTSVNGLPDLLRTPLWLFQTVGVLGVPLGVAAAALVLRRLRLALASVLLVPAKLGLERELLKALVPRERPGTTIPGAVLRDVPSAGPSFPSGHAVIAFGLVALLAPYLRRRWLLVVVAVAVLNSLARVYLGAHAPLDVVGGACAGLAVGALLNVLVGVPAGPGSRASPPR</sequence>
<dbReference type="EMBL" id="VFQE01000001">
    <property type="protein sequence ID" value="TQN42833.1"/>
    <property type="molecule type" value="Genomic_DNA"/>
</dbReference>
<organism evidence="9 10">
    <name type="scientific">Blastococcus colisei</name>
    <dbReference type="NCBI Taxonomy" id="1564162"/>
    <lineage>
        <taxon>Bacteria</taxon>
        <taxon>Bacillati</taxon>
        <taxon>Actinomycetota</taxon>
        <taxon>Actinomycetes</taxon>
        <taxon>Geodermatophilales</taxon>
        <taxon>Geodermatophilaceae</taxon>
        <taxon>Blastococcus</taxon>
    </lineage>
</organism>
<evidence type="ECO:0000256" key="2">
    <source>
        <dbReference type="ARBA" id="ARBA00022475"/>
    </source>
</evidence>
<keyword evidence="10" id="KW-1185">Reference proteome</keyword>
<evidence type="ECO:0000256" key="5">
    <source>
        <dbReference type="ARBA" id="ARBA00022989"/>
    </source>
</evidence>
<comment type="caution">
    <text evidence="9">The sequence shown here is derived from an EMBL/GenBank/DDBJ whole genome shotgun (WGS) entry which is preliminary data.</text>
</comment>
<name>A0A543PFI7_9ACTN</name>
<dbReference type="InterPro" id="IPR036938">
    <property type="entry name" value="PAP2/HPO_sf"/>
</dbReference>
<keyword evidence="6 7" id="KW-0472">Membrane</keyword>
<dbReference type="InterPro" id="IPR000326">
    <property type="entry name" value="PAP2/HPO"/>
</dbReference>
<reference evidence="9 10" key="1">
    <citation type="submission" date="2019-06" db="EMBL/GenBank/DDBJ databases">
        <title>Sequencing the genomes of 1000 actinobacteria strains.</title>
        <authorList>
            <person name="Klenk H.-P."/>
        </authorList>
    </citation>
    <scope>NUCLEOTIDE SEQUENCE [LARGE SCALE GENOMIC DNA]</scope>
    <source>
        <strain evidence="9 10">DSM 46837</strain>
    </source>
</reference>
<gene>
    <name evidence="9" type="ORF">FHU33_2242</name>
</gene>
<keyword evidence="4" id="KW-0378">Hydrolase</keyword>
<keyword evidence="2" id="KW-1003">Cell membrane</keyword>
<dbReference type="PANTHER" id="PTHR14969:SF62">
    <property type="entry name" value="DECAPRENYLPHOSPHORYL-5-PHOSPHORIBOSE PHOSPHATASE RV3807C-RELATED"/>
    <property type="match status" value="1"/>
</dbReference>
<feature type="domain" description="Phosphatidic acid phosphatase type 2/haloperoxidase" evidence="8">
    <location>
        <begin position="83"/>
        <end position="194"/>
    </location>
</feature>
<dbReference type="Gene3D" id="1.20.144.10">
    <property type="entry name" value="Phosphatidic acid phosphatase type 2/haloperoxidase"/>
    <property type="match status" value="1"/>
</dbReference>
<comment type="subcellular location">
    <subcellularLocation>
        <location evidence="1">Cell membrane</location>
        <topology evidence="1">Multi-pass membrane protein</topology>
    </subcellularLocation>
</comment>
<dbReference type="CDD" id="cd01610">
    <property type="entry name" value="PAP2_like"/>
    <property type="match status" value="1"/>
</dbReference>
<evidence type="ECO:0000256" key="3">
    <source>
        <dbReference type="ARBA" id="ARBA00022692"/>
    </source>
</evidence>
<dbReference type="SUPFAM" id="SSF48317">
    <property type="entry name" value="Acid phosphatase/Vanadium-dependent haloperoxidase"/>
    <property type="match status" value="1"/>
</dbReference>
<dbReference type="SMART" id="SM00014">
    <property type="entry name" value="acidPPc"/>
    <property type="match status" value="1"/>
</dbReference>
<dbReference type="PANTHER" id="PTHR14969">
    <property type="entry name" value="SPHINGOSINE-1-PHOSPHATE PHOSPHOHYDROLASE"/>
    <property type="match status" value="1"/>
</dbReference>
<evidence type="ECO:0000259" key="8">
    <source>
        <dbReference type="SMART" id="SM00014"/>
    </source>
</evidence>
<evidence type="ECO:0000256" key="4">
    <source>
        <dbReference type="ARBA" id="ARBA00022801"/>
    </source>
</evidence>